<organism evidence="2 3">
    <name type="scientific">Saccharopolyspora hirsuta</name>
    <dbReference type="NCBI Taxonomy" id="1837"/>
    <lineage>
        <taxon>Bacteria</taxon>
        <taxon>Bacillati</taxon>
        <taxon>Actinomycetota</taxon>
        <taxon>Actinomycetes</taxon>
        <taxon>Pseudonocardiales</taxon>
        <taxon>Pseudonocardiaceae</taxon>
        <taxon>Saccharopolyspora</taxon>
    </lineage>
</organism>
<accession>A0A5M7BWS1</accession>
<gene>
    <name evidence="2" type="ORF">F1721_16375</name>
</gene>
<dbReference type="AlphaFoldDB" id="A0A5M7BWS1"/>
<keyword evidence="1" id="KW-0472">Membrane</keyword>
<comment type="caution">
    <text evidence="2">The sequence shown here is derived from an EMBL/GenBank/DDBJ whole genome shotgun (WGS) entry which is preliminary data.</text>
</comment>
<dbReference type="Proteomes" id="UP000323946">
    <property type="component" value="Unassembled WGS sequence"/>
</dbReference>
<proteinExistence type="predicted"/>
<feature type="transmembrane region" description="Helical" evidence="1">
    <location>
        <begin position="16"/>
        <end position="34"/>
    </location>
</feature>
<evidence type="ECO:0000256" key="1">
    <source>
        <dbReference type="SAM" id="Phobius"/>
    </source>
</evidence>
<evidence type="ECO:0000313" key="3">
    <source>
        <dbReference type="Proteomes" id="UP000323946"/>
    </source>
</evidence>
<feature type="transmembrane region" description="Helical" evidence="1">
    <location>
        <begin position="46"/>
        <end position="68"/>
    </location>
</feature>
<feature type="transmembrane region" description="Helical" evidence="1">
    <location>
        <begin position="139"/>
        <end position="161"/>
    </location>
</feature>
<evidence type="ECO:0000313" key="2">
    <source>
        <dbReference type="EMBL" id="KAA5832578.1"/>
    </source>
</evidence>
<feature type="transmembrane region" description="Helical" evidence="1">
    <location>
        <begin position="173"/>
        <end position="191"/>
    </location>
</feature>
<dbReference type="EMBL" id="VWPH01000007">
    <property type="protein sequence ID" value="KAA5832578.1"/>
    <property type="molecule type" value="Genomic_DNA"/>
</dbReference>
<keyword evidence="1" id="KW-1133">Transmembrane helix</keyword>
<feature type="transmembrane region" description="Helical" evidence="1">
    <location>
        <begin position="80"/>
        <end position="100"/>
    </location>
</feature>
<sequence length="235" mass="25468">MPTRTSPEQLATSRRNLFRIFAAAALTGVAMYVLEQNLVAEPGSPLNLGWLLAGYLAMVSGMLGHVVLRRSGLNDKPATLLAAAGCLALFPLLWWLLVFARSPHEVCTVRHPDGIIRNEWCLERIPGTYDVIPDNGGPLGLALLAAAAIVLVFIGIGYALGRTNRRRTVPLRWYLITGALWSAVPATQLALNLANTPGPERLWIVLTATVISAVGLTACFHQKRQRDQSARGEGE</sequence>
<keyword evidence="1" id="KW-0812">Transmembrane</keyword>
<reference evidence="2 3" key="1">
    <citation type="submission" date="2019-09" db="EMBL/GenBank/DDBJ databases">
        <title>Draft genome sequence of the thermophilic Saccharopolyspora hirsuta VKM Ac-666T.</title>
        <authorList>
            <person name="Lobastova T.G."/>
            <person name="Fokina V."/>
            <person name="Bragin E.Y."/>
            <person name="Shtratnikova V.Y."/>
            <person name="Starodumova I.P."/>
            <person name="Tarlachkov S.V."/>
            <person name="Donova M.V."/>
        </authorList>
    </citation>
    <scope>NUCLEOTIDE SEQUENCE [LARGE SCALE GENOMIC DNA]</scope>
    <source>
        <strain evidence="2 3">VKM Ac-666</strain>
    </source>
</reference>
<name>A0A5M7BWS1_SACHI</name>
<keyword evidence="3" id="KW-1185">Reference proteome</keyword>
<dbReference type="RefSeq" id="WP_150067565.1">
    <property type="nucleotide sequence ID" value="NZ_VWPH01000007.1"/>
</dbReference>
<protein>
    <submittedName>
        <fullName evidence="2">Uncharacterized protein</fullName>
    </submittedName>
</protein>
<feature type="transmembrane region" description="Helical" evidence="1">
    <location>
        <begin position="203"/>
        <end position="221"/>
    </location>
</feature>